<dbReference type="GO" id="GO:0015031">
    <property type="term" value="P:protein transport"/>
    <property type="evidence" value="ECO:0007669"/>
    <property type="project" value="UniProtKB-KW"/>
</dbReference>
<protein>
    <submittedName>
        <fullName evidence="9">Biopolymer transport protein ExbD</fullName>
    </submittedName>
</protein>
<keyword evidence="7" id="KW-0813">Transport</keyword>
<evidence type="ECO:0000256" key="1">
    <source>
        <dbReference type="ARBA" id="ARBA00004162"/>
    </source>
</evidence>
<keyword evidence="7" id="KW-0653">Protein transport</keyword>
<evidence type="ECO:0000256" key="2">
    <source>
        <dbReference type="ARBA" id="ARBA00005811"/>
    </source>
</evidence>
<accession>A0A146G948</accession>
<feature type="transmembrane region" description="Helical" evidence="8">
    <location>
        <begin position="12"/>
        <end position="35"/>
    </location>
</feature>
<dbReference type="STRING" id="690879.TSACC_21545"/>
<evidence type="ECO:0000313" key="9">
    <source>
        <dbReference type="EMBL" id="GAT33136.1"/>
    </source>
</evidence>
<evidence type="ECO:0000256" key="8">
    <source>
        <dbReference type="SAM" id="Phobius"/>
    </source>
</evidence>
<dbReference type="AlphaFoldDB" id="A0A146G948"/>
<dbReference type="InterPro" id="IPR003400">
    <property type="entry name" value="ExbD"/>
</dbReference>
<evidence type="ECO:0000256" key="3">
    <source>
        <dbReference type="ARBA" id="ARBA00022475"/>
    </source>
</evidence>
<evidence type="ECO:0000256" key="6">
    <source>
        <dbReference type="ARBA" id="ARBA00023136"/>
    </source>
</evidence>
<dbReference type="GO" id="GO:0005886">
    <property type="term" value="C:plasma membrane"/>
    <property type="evidence" value="ECO:0007669"/>
    <property type="project" value="UniProtKB-SubCell"/>
</dbReference>
<sequence length="139" mass="15103">MRFYTRKKKAPSVIIVSLIDILAILLIFFIVTTTFQKNQPTMKINLPDSKTAEAGPAEKNAPVLLEVKNADAITLDGKPVALASLADTLKQARQQHPERSIAMKADREAPFGVVVQVLDALKEAGISNIPAFTQPPNTP</sequence>
<dbReference type="GO" id="GO:0022857">
    <property type="term" value="F:transmembrane transporter activity"/>
    <property type="evidence" value="ECO:0007669"/>
    <property type="project" value="InterPro"/>
</dbReference>
<keyword evidence="6 8" id="KW-0472">Membrane</keyword>
<keyword evidence="3" id="KW-1003">Cell membrane</keyword>
<dbReference type="Gene3D" id="3.30.420.270">
    <property type="match status" value="1"/>
</dbReference>
<dbReference type="RefSeq" id="WP_075078904.1">
    <property type="nucleotide sequence ID" value="NZ_BDCO01000002.1"/>
</dbReference>
<gene>
    <name evidence="9" type="ORF">TSACC_21545</name>
</gene>
<comment type="subcellular location">
    <subcellularLocation>
        <location evidence="1">Cell membrane</location>
        <topology evidence="1">Single-pass membrane protein</topology>
    </subcellularLocation>
    <subcellularLocation>
        <location evidence="7">Cell membrane</location>
        <topology evidence="7">Single-pass type II membrane protein</topology>
    </subcellularLocation>
</comment>
<keyword evidence="5 8" id="KW-1133">Transmembrane helix</keyword>
<dbReference type="PANTHER" id="PTHR30558">
    <property type="entry name" value="EXBD MEMBRANE COMPONENT OF PMF-DRIVEN MACROMOLECULE IMPORT SYSTEM"/>
    <property type="match status" value="1"/>
</dbReference>
<keyword evidence="4 7" id="KW-0812">Transmembrane</keyword>
<evidence type="ECO:0000256" key="7">
    <source>
        <dbReference type="RuleBase" id="RU003879"/>
    </source>
</evidence>
<evidence type="ECO:0000256" key="4">
    <source>
        <dbReference type="ARBA" id="ARBA00022692"/>
    </source>
</evidence>
<dbReference type="OrthoDB" id="193842at2"/>
<organism evidence="9 10">
    <name type="scientific">Terrimicrobium sacchariphilum</name>
    <dbReference type="NCBI Taxonomy" id="690879"/>
    <lineage>
        <taxon>Bacteria</taxon>
        <taxon>Pseudomonadati</taxon>
        <taxon>Verrucomicrobiota</taxon>
        <taxon>Terrimicrobiia</taxon>
        <taxon>Terrimicrobiales</taxon>
        <taxon>Terrimicrobiaceae</taxon>
        <taxon>Terrimicrobium</taxon>
    </lineage>
</organism>
<evidence type="ECO:0000313" key="10">
    <source>
        <dbReference type="Proteomes" id="UP000076023"/>
    </source>
</evidence>
<proteinExistence type="inferred from homology"/>
<evidence type="ECO:0000256" key="5">
    <source>
        <dbReference type="ARBA" id="ARBA00022989"/>
    </source>
</evidence>
<reference evidence="10" key="1">
    <citation type="journal article" date="2017" name="Genome Announc.">
        <title>Draft Genome Sequence of Terrimicrobium sacchariphilum NM-5T, a Facultative Anaerobic Soil Bacterium of the Class Spartobacteria.</title>
        <authorList>
            <person name="Qiu Y.L."/>
            <person name="Tourlousse D.M."/>
            <person name="Matsuura N."/>
            <person name="Ohashi A."/>
            <person name="Sekiguchi Y."/>
        </authorList>
    </citation>
    <scope>NUCLEOTIDE SEQUENCE [LARGE SCALE GENOMIC DNA]</scope>
    <source>
        <strain evidence="10">NM-5</strain>
    </source>
</reference>
<name>A0A146G948_TERSA</name>
<dbReference type="EMBL" id="BDCO01000002">
    <property type="protein sequence ID" value="GAT33136.1"/>
    <property type="molecule type" value="Genomic_DNA"/>
</dbReference>
<comment type="caution">
    <text evidence="9">The sequence shown here is derived from an EMBL/GenBank/DDBJ whole genome shotgun (WGS) entry which is preliminary data.</text>
</comment>
<dbReference type="Proteomes" id="UP000076023">
    <property type="component" value="Unassembled WGS sequence"/>
</dbReference>
<keyword evidence="10" id="KW-1185">Reference proteome</keyword>
<comment type="similarity">
    <text evidence="2 7">Belongs to the ExbD/TolR family.</text>
</comment>
<dbReference type="Pfam" id="PF02472">
    <property type="entry name" value="ExbD"/>
    <property type="match status" value="1"/>
</dbReference>
<dbReference type="InParanoid" id="A0A146G948"/>